<keyword evidence="1" id="KW-1133">Transmembrane helix</keyword>
<organism evidence="2 3">
    <name type="scientific">Croceitalea rosinachiae</name>
    <dbReference type="NCBI Taxonomy" id="3075596"/>
    <lineage>
        <taxon>Bacteria</taxon>
        <taxon>Pseudomonadati</taxon>
        <taxon>Bacteroidota</taxon>
        <taxon>Flavobacteriia</taxon>
        <taxon>Flavobacteriales</taxon>
        <taxon>Flavobacteriaceae</taxon>
        <taxon>Croceitalea</taxon>
    </lineage>
</organism>
<keyword evidence="3" id="KW-1185">Reference proteome</keyword>
<proteinExistence type="predicted"/>
<evidence type="ECO:0000256" key="1">
    <source>
        <dbReference type="SAM" id="Phobius"/>
    </source>
</evidence>
<dbReference type="EMBL" id="JAVRHR010000004">
    <property type="protein sequence ID" value="MDT0608410.1"/>
    <property type="molecule type" value="Genomic_DNA"/>
</dbReference>
<keyword evidence="1" id="KW-0812">Transmembrane</keyword>
<evidence type="ECO:0000313" key="3">
    <source>
        <dbReference type="Proteomes" id="UP001255246"/>
    </source>
</evidence>
<sequence>MTKREASNKARIYHRYLGFFLAGIMGVYALSGVVLVFRNTDFLKVEVLNQKQVEANLDAEQLGKEIKIKKLTFSSIEGDTANFEQGTYNTKSGEVSYTSKKLPYILDKMAHMHKATSSDPLYILNVFFGMSLLFFVLSAFWMFLPNTTIFKKGLYFTAGGIVLTLIMLFV</sequence>
<dbReference type="RefSeq" id="WP_311353145.1">
    <property type="nucleotide sequence ID" value="NZ_JAVRHR010000004.1"/>
</dbReference>
<feature type="transmembrane region" description="Helical" evidence="1">
    <location>
        <begin position="12"/>
        <end position="37"/>
    </location>
</feature>
<dbReference type="Proteomes" id="UP001255246">
    <property type="component" value="Unassembled WGS sequence"/>
</dbReference>
<gene>
    <name evidence="2" type="ORF">RM706_15315</name>
</gene>
<evidence type="ECO:0008006" key="4">
    <source>
        <dbReference type="Google" id="ProtNLM"/>
    </source>
</evidence>
<feature type="transmembrane region" description="Helical" evidence="1">
    <location>
        <begin position="122"/>
        <end position="144"/>
    </location>
</feature>
<name>A0ABU3AE02_9FLAO</name>
<keyword evidence="1" id="KW-0472">Membrane</keyword>
<comment type="caution">
    <text evidence="2">The sequence shown here is derived from an EMBL/GenBank/DDBJ whole genome shotgun (WGS) entry which is preliminary data.</text>
</comment>
<feature type="transmembrane region" description="Helical" evidence="1">
    <location>
        <begin position="153"/>
        <end position="169"/>
    </location>
</feature>
<protein>
    <recommendedName>
        <fullName evidence="4">PepSY-associated TM region</fullName>
    </recommendedName>
</protein>
<evidence type="ECO:0000313" key="2">
    <source>
        <dbReference type="EMBL" id="MDT0608410.1"/>
    </source>
</evidence>
<accession>A0ABU3AE02</accession>
<reference evidence="2 3" key="1">
    <citation type="submission" date="2023-09" db="EMBL/GenBank/DDBJ databases">
        <authorList>
            <person name="Rey-Velasco X."/>
        </authorList>
    </citation>
    <scope>NUCLEOTIDE SEQUENCE [LARGE SCALE GENOMIC DNA]</scope>
    <source>
        <strain evidence="2 3">F388</strain>
    </source>
</reference>